<evidence type="ECO:0000313" key="5">
    <source>
        <dbReference type="Proteomes" id="UP001500058"/>
    </source>
</evidence>
<feature type="compositionally biased region" description="Basic and acidic residues" evidence="1">
    <location>
        <begin position="18"/>
        <end position="28"/>
    </location>
</feature>
<feature type="domain" description="DUF4328" evidence="3">
    <location>
        <begin position="115"/>
        <end position="265"/>
    </location>
</feature>
<keyword evidence="2" id="KW-0472">Membrane</keyword>
<feature type="transmembrane region" description="Helical" evidence="2">
    <location>
        <begin position="208"/>
        <end position="227"/>
    </location>
</feature>
<gene>
    <name evidence="4" type="ORF">GCM10010420_11990</name>
</gene>
<evidence type="ECO:0000259" key="3">
    <source>
        <dbReference type="Pfam" id="PF14219"/>
    </source>
</evidence>
<keyword evidence="2" id="KW-0812">Transmembrane</keyword>
<feature type="transmembrane region" description="Helical" evidence="2">
    <location>
        <begin position="69"/>
        <end position="97"/>
    </location>
</feature>
<name>A0ABP5UXV3_9ACTN</name>
<comment type="caution">
    <text evidence="4">The sequence shown here is derived from an EMBL/GenBank/DDBJ whole genome shotgun (WGS) entry which is preliminary data.</text>
</comment>
<keyword evidence="5" id="KW-1185">Reference proteome</keyword>
<dbReference type="Proteomes" id="UP001500058">
    <property type="component" value="Unassembled WGS sequence"/>
</dbReference>
<dbReference type="Pfam" id="PF14219">
    <property type="entry name" value="DUF4328"/>
    <property type="match status" value="1"/>
</dbReference>
<feature type="region of interest" description="Disordered" evidence="1">
    <location>
        <begin position="1"/>
        <end position="35"/>
    </location>
</feature>
<dbReference type="EMBL" id="BAAATJ010000003">
    <property type="protein sequence ID" value="GAA2389853.1"/>
    <property type="molecule type" value="Genomic_DNA"/>
</dbReference>
<evidence type="ECO:0000256" key="1">
    <source>
        <dbReference type="SAM" id="MobiDB-lite"/>
    </source>
</evidence>
<protein>
    <recommendedName>
        <fullName evidence="3">DUF4328 domain-containing protein</fullName>
    </recommendedName>
</protein>
<organism evidence="4 5">
    <name type="scientific">Streptomyces glaucosporus</name>
    <dbReference type="NCBI Taxonomy" id="284044"/>
    <lineage>
        <taxon>Bacteria</taxon>
        <taxon>Bacillati</taxon>
        <taxon>Actinomycetota</taxon>
        <taxon>Actinomycetes</taxon>
        <taxon>Kitasatosporales</taxon>
        <taxon>Streptomycetaceae</taxon>
        <taxon>Streptomyces</taxon>
    </lineage>
</organism>
<keyword evidence="2" id="KW-1133">Transmembrane helix</keyword>
<sequence length="285" mass="30749">MSVREEPPPVPPGRVRRTIAEGEGRPMAEADAPDGQPWWVLSEREARAGERRVQRETPPHLRFEPTRTLAAVTVALLGVCAAADAFSLAVSVWRYTLVRGEAGSPRYGADPLMPADLLYAAPGLLWTLALVATAIPFLMWFHRSRLNAEAFDAAGQRMGAGWAVGAWFVPVANLWLPKRIADDVWDASSPPGADGTVRYRASRGPLNAWWALWLAANVLSGIAGAWYEEAETFQEAGGAAVLNALSGGVGVLAAVLAIRFVRRLTGMQYALHAHRLALAAEPTAR</sequence>
<reference evidence="5" key="1">
    <citation type="journal article" date="2019" name="Int. J. Syst. Evol. Microbiol.">
        <title>The Global Catalogue of Microorganisms (GCM) 10K type strain sequencing project: providing services to taxonomists for standard genome sequencing and annotation.</title>
        <authorList>
            <consortium name="The Broad Institute Genomics Platform"/>
            <consortium name="The Broad Institute Genome Sequencing Center for Infectious Disease"/>
            <person name="Wu L."/>
            <person name="Ma J."/>
        </authorList>
    </citation>
    <scope>NUCLEOTIDE SEQUENCE [LARGE SCALE GENOMIC DNA]</scope>
    <source>
        <strain evidence="5">JCM 6921</strain>
    </source>
</reference>
<accession>A0ABP5UXV3</accession>
<evidence type="ECO:0000313" key="4">
    <source>
        <dbReference type="EMBL" id="GAA2389853.1"/>
    </source>
</evidence>
<dbReference type="InterPro" id="IPR025565">
    <property type="entry name" value="DUF4328"/>
</dbReference>
<feature type="transmembrane region" description="Helical" evidence="2">
    <location>
        <begin position="239"/>
        <end position="261"/>
    </location>
</feature>
<proteinExistence type="predicted"/>
<feature type="transmembrane region" description="Helical" evidence="2">
    <location>
        <begin position="117"/>
        <end position="141"/>
    </location>
</feature>
<evidence type="ECO:0000256" key="2">
    <source>
        <dbReference type="SAM" id="Phobius"/>
    </source>
</evidence>